<feature type="compositionally biased region" description="Polar residues" evidence="1">
    <location>
        <begin position="55"/>
        <end position="74"/>
    </location>
</feature>
<proteinExistence type="predicted"/>
<dbReference type="HOGENOM" id="CLU_2689497_0_0_1"/>
<evidence type="ECO:0000313" key="2">
    <source>
        <dbReference type="EMBL" id="ELU36428.1"/>
    </source>
</evidence>
<keyword evidence="3" id="KW-1185">Reference proteome</keyword>
<dbReference type="Proteomes" id="UP000011668">
    <property type="component" value="Unassembled WGS sequence"/>
</dbReference>
<organism evidence="2 3">
    <name type="scientific">Thanatephorus cucumeris (strain AG1-IA)</name>
    <name type="common">Rice sheath blight fungus</name>
    <name type="synonym">Rhizoctonia solani</name>
    <dbReference type="NCBI Taxonomy" id="983506"/>
    <lineage>
        <taxon>Eukaryota</taxon>
        <taxon>Fungi</taxon>
        <taxon>Dikarya</taxon>
        <taxon>Basidiomycota</taxon>
        <taxon>Agaricomycotina</taxon>
        <taxon>Agaricomycetes</taxon>
        <taxon>Cantharellales</taxon>
        <taxon>Ceratobasidiaceae</taxon>
        <taxon>Rhizoctonia</taxon>
        <taxon>Rhizoctonia solani AG-1</taxon>
    </lineage>
</organism>
<feature type="region of interest" description="Disordered" evidence="1">
    <location>
        <begin position="26"/>
        <end position="74"/>
    </location>
</feature>
<evidence type="ECO:0000313" key="3">
    <source>
        <dbReference type="Proteomes" id="UP000011668"/>
    </source>
</evidence>
<dbReference type="AlphaFoldDB" id="L8WI05"/>
<protein>
    <submittedName>
        <fullName evidence="2">Uncharacterized protein</fullName>
    </submittedName>
</protein>
<sequence>MDPTRRGDIAEASVLTGAWMRRAIAYRPKPPASGETNPGGTTAPAGNGINYSFPAVSTHSKTNRPSLASTPASR</sequence>
<gene>
    <name evidence="2" type="ORF">AG1IA_09542</name>
</gene>
<reference evidence="2 3" key="1">
    <citation type="journal article" date="2013" name="Nat. Commun.">
        <title>The evolution and pathogenic mechanisms of the rice sheath blight pathogen.</title>
        <authorList>
            <person name="Zheng A."/>
            <person name="Lin R."/>
            <person name="Xu L."/>
            <person name="Qin P."/>
            <person name="Tang C."/>
            <person name="Ai P."/>
            <person name="Zhang D."/>
            <person name="Liu Y."/>
            <person name="Sun Z."/>
            <person name="Feng H."/>
            <person name="Wang Y."/>
            <person name="Chen Y."/>
            <person name="Liang X."/>
            <person name="Fu R."/>
            <person name="Li Q."/>
            <person name="Zhang J."/>
            <person name="Yu X."/>
            <person name="Xie Z."/>
            <person name="Ding L."/>
            <person name="Guan P."/>
            <person name="Tang J."/>
            <person name="Liang Y."/>
            <person name="Wang S."/>
            <person name="Deng Q."/>
            <person name="Li S."/>
            <person name="Zhu J."/>
            <person name="Wang L."/>
            <person name="Liu H."/>
            <person name="Li P."/>
        </authorList>
    </citation>
    <scope>NUCLEOTIDE SEQUENCE [LARGE SCALE GENOMIC DNA]</scope>
    <source>
        <strain evidence="3">AG-1 IA</strain>
    </source>
</reference>
<comment type="caution">
    <text evidence="2">The sequence shown here is derived from an EMBL/GenBank/DDBJ whole genome shotgun (WGS) entry which is preliminary data.</text>
</comment>
<name>L8WI05_THACA</name>
<evidence type="ECO:0000256" key="1">
    <source>
        <dbReference type="SAM" id="MobiDB-lite"/>
    </source>
</evidence>
<dbReference type="EMBL" id="AFRT01003420">
    <property type="protein sequence ID" value="ELU36428.1"/>
    <property type="molecule type" value="Genomic_DNA"/>
</dbReference>
<accession>L8WI05</accession>